<protein>
    <submittedName>
        <fullName evidence="1">Uncharacterized protein</fullName>
    </submittedName>
</protein>
<dbReference type="RefSeq" id="XP_056761942.1">
    <property type="nucleotide sequence ID" value="XM_056913093.1"/>
</dbReference>
<accession>A0AAD6BYY5</accession>
<evidence type="ECO:0000313" key="1">
    <source>
        <dbReference type="EMBL" id="KAJ5438713.1"/>
    </source>
</evidence>
<reference evidence="1" key="1">
    <citation type="submission" date="2022-12" db="EMBL/GenBank/DDBJ databases">
        <authorList>
            <person name="Petersen C."/>
        </authorList>
    </citation>
    <scope>NUCLEOTIDE SEQUENCE</scope>
    <source>
        <strain evidence="1">IBT 16125</strain>
    </source>
</reference>
<dbReference type="AlphaFoldDB" id="A0AAD6BYY5"/>
<sequence>MASSLISCLNPTLQEDHYDYSLWHNGSTLTLTHICDHPDYQADSKPKKDDNKELTSRFAEAQATAKVAADSTLLRFMLILLVRY</sequence>
<proteinExistence type="predicted"/>
<name>A0AAD6BYY5_9EURO</name>
<dbReference type="Proteomes" id="UP001213681">
    <property type="component" value="Unassembled WGS sequence"/>
</dbReference>
<reference evidence="1" key="2">
    <citation type="journal article" date="2023" name="IMA Fungus">
        <title>Comparative genomic study of the Penicillium genus elucidates a diverse pangenome and 15 lateral gene transfer events.</title>
        <authorList>
            <person name="Petersen C."/>
            <person name="Sorensen T."/>
            <person name="Nielsen M.R."/>
            <person name="Sondergaard T.E."/>
            <person name="Sorensen J.L."/>
            <person name="Fitzpatrick D.A."/>
            <person name="Frisvad J.C."/>
            <person name="Nielsen K.L."/>
        </authorList>
    </citation>
    <scope>NUCLEOTIDE SEQUENCE</scope>
    <source>
        <strain evidence="1">IBT 16125</strain>
    </source>
</reference>
<dbReference type="EMBL" id="JAPVEA010000008">
    <property type="protein sequence ID" value="KAJ5438713.1"/>
    <property type="molecule type" value="Genomic_DNA"/>
</dbReference>
<keyword evidence="2" id="KW-1185">Reference proteome</keyword>
<dbReference type="GeneID" id="81603336"/>
<comment type="caution">
    <text evidence="1">The sequence shown here is derived from an EMBL/GenBank/DDBJ whole genome shotgun (WGS) entry which is preliminary data.</text>
</comment>
<evidence type="ECO:0000313" key="2">
    <source>
        <dbReference type="Proteomes" id="UP001213681"/>
    </source>
</evidence>
<gene>
    <name evidence="1" type="ORF">N7458_009711</name>
</gene>
<organism evidence="1 2">
    <name type="scientific">Penicillium daleae</name>
    <dbReference type="NCBI Taxonomy" id="63821"/>
    <lineage>
        <taxon>Eukaryota</taxon>
        <taxon>Fungi</taxon>
        <taxon>Dikarya</taxon>
        <taxon>Ascomycota</taxon>
        <taxon>Pezizomycotina</taxon>
        <taxon>Eurotiomycetes</taxon>
        <taxon>Eurotiomycetidae</taxon>
        <taxon>Eurotiales</taxon>
        <taxon>Aspergillaceae</taxon>
        <taxon>Penicillium</taxon>
    </lineage>
</organism>